<dbReference type="AlphaFoldDB" id="A0A9W6U912"/>
<dbReference type="Gene3D" id="3.30.70.270">
    <property type="match status" value="1"/>
</dbReference>
<dbReference type="PANTHER" id="PTHR33064">
    <property type="entry name" value="POL PROTEIN"/>
    <property type="match status" value="1"/>
</dbReference>
<evidence type="ECO:0000313" key="1">
    <source>
        <dbReference type="EMBL" id="GMF27754.1"/>
    </source>
</evidence>
<sequence>MFPRGEADQSSRVPVFERRLFVDDTCFGGESFDCCLLTLDRLLSHFEECRISVSFTKSMFVQPTVDFLSHAVSREGLRADANKLQAITELSFPKTKKGVQAFHGALMTVGSSKTLQATVLPSTMCVRKNLGPVETWPLLNEVAPHSKQSRCRAYSEAL</sequence>
<dbReference type="OrthoDB" id="122902at2759"/>
<comment type="caution">
    <text evidence="1">The sequence shown here is derived from an EMBL/GenBank/DDBJ whole genome shotgun (WGS) entry which is preliminary data.</text>
</comment>
<name>A0A9W6U912_9STRA</name>
<gene>
    <name evidence="1" type="ORF">Pfra01_000558300</name>
</gene>
<dbReference type="InterPro" id="IPR043128">
    <property type="entry name" value="Rev_trsase/Diguanyl_cyclase"/>
</dbReference>
<dbReference type="Proteomes" id="UP001165121">
    <property type="component" value="Unassembled WGS sequence"/>
</dbReference>
<accession>A0A9W6U912</accession>
<dbReference type="PANTHER" id="PTHR33064:SF37">
    <property type="entry name" value="RIBONUCLEASE H"/>
    <property type="match status" value="1"/>
</dbReference>
<organism evidence="1 2">
    <name type="scientific">Phytophthora fragariaefolia</name>
    <dbReference type="NCBI Taxonomy" id="1490495"/>
    <lineage>
        <taxon>Eukaryota</taxon>
        <taxon>Sar</taxon>
        <taxon>Stramenopiles</taxon>
        <taxon>Oomycota</taxon>
        <taxon>Peronosporomycetes</taxon>
        <taxon>Peronosporales</taxon>
        <taxon>Peronosporaceae</taxon>
        <taxon>Phytophthora</taxon>
    </lineage>
</organism>
<dbReference type="InterPro" id="IPR043502">
    <property type="entry name" value="DNA/RNA_pol_sf"/>
</dbReference>
<dbReference type="EMBL" id="BSXT01000446">
    <property type="protein sequence ID" value="GMF27754.1"/>
    <property type="molecule type" value="Genomic_DNA"/>
</dbReference>
<evidence type="ECO:0000313" key="2">
    <source>
        <dbReference type="Proteomes" id="UP001165121"/>
    </source>
</evidence>
<keyword evidence="2" id="KW-1185">Reference proteome</keyword>
<proteinExistence type="predicted"/>
<dbReference type="InterPro" id="IPR051320">
    <property type="entry name" value="Viral_Replic_Matur_Polypro"/>
</dbReference>
<reference evidence="1" key="1">
    <citation type="submission" date="2023-04" db="EMBL/GenBank/DDBJ databases">
        <title>Phytophthora fragariaefolia NBRC 109709.</title>
        <authorList>
            <person name="Ichikawa N."/>
            <person name="Sato H."/>
            <person name="Tonouchi N."/>
        </authorList>
    </citation>
    <scope>NUCLEOTIDE SEQUENCE</scope>
    <source>
        <strain evidence="1">NBRC 109709</strain>
    </source>
</reference>
<protein>
    <submittedName>
        <fullName evidence="1">Unnamed protein product</fullName>
    </submittedName>
</protein>
<dbReference type="SUPFAM" id="SSF56672">
    <property type="entry name" value="DNA/RNA polymerases"/>
    <property type="match status" value="1"/>
</dbReference>